<dbReference type="RefSeq" id="WP_063720376.1">
    <property type="nucleotide sequence ID" value="NZ_CAJVUI010000005.1"/>
</dbReference>
<reference evidence="2" key="1">
    <citation type="journal article" date="2016" name="Genome Announc.">
        <title>Draft Genome Sequences of Methanobrevibacter curvatus DSM11111, Methanobrevibacter cuticularis DSM11139, Methanobrevibacter filiformis DSM11501, and Methanobrevibacter oralis DSM7256.</title>
        <authorList>
            <person name="Poehlein A."/>
            <person name="Seedorf H."/>
        </authorList>
    </citation>
    <scope>NUCLEOTIDE SEQUENCE [LARGE SCALE GENOMIC DNA]</scope>
    <source>
        <strain evidence="2">DSM 7256 / JCM 30027 / ZR</strain>
    </source>
</reference>
<proteinExistence type="predicted"/>
<dbReference type="PATRIC" id="fig|66851.6.peg.1303"/>
<organism evidence="1 2">
    <name type="scientific">Methanobrevibacter oralis</name>
    <dbReference type="NCBI Taxonomy" id="66851"/>
    <lineage>
        <taxon>Archaea</taxon>
        <taxon>Methanobacteriati</taxon>
        <taxon>Methanobacteriota</taxon>
        <taxon>Methanomada group</taxon>
        <taxon>Methanobacteria</taxon>
        <taxon>Methanobacteriales</taxon>
        <taxon>Methanobacteriaceae</taxon>
        <taxon>Methanobrevibacter</taxon>
    </lineage>
</organism>
<dbReference type="Proteomes" id="UP000077428">
    <property type="component" value="Unassembled WGS sequence"/>
</dbReference>
<dbReference type="STRING" id="66851.MBORA_12020"/>
<dbReference type="InterPro" id="IPR009702">
    <property type="entry name" value="DUF1284"/>
</dbReference>
<evidence type="ECO:0000313" key="1">
    <source>
        <dbReference type="EMBL" id="KZX12447.1"/>
    </source>
</evidence>
<name>A0A166C9E2_METOA</name>
<evidence type="ECO:0008006" key="3">
    <source>
        <dbReference type="Google" id="ProtNLM"/>
    </source>
</evidence>
<keyword evidence="2" id="KW-1185">Reference proteome</keyword>
<accession>A0A166C9E2</accession>
<evidence type="ECO:0000313" key="2">
    <source>
        <dbReference type="Proteomes" id="UP000077428"/>
    </source>
</evidence>
<gene>
    <name evidence="1" type="ORF">MBORA_12020</name>
</gene>
<protein>
    <recommendedName>
        <fullName evidence="3">DUF1284 domain-containing protein</fullName>
    </recommendedName>
</protein>
<dbReference type="OrthoDB" id="50358at2157"/>
<comment type="caution">
    <text evidence="1">The sequence shown here is derived from an EMBL/GenBank/DDBJ whole genome shotgun (WGS) entry which is preliminary data.</text>
</comment>
<dbReference type="AlphaFoldDB" id="A0A166C9E2"/>
<dbReference type="Pfam" id="PF06935">
    <property type="entry name" value="DUF1284"/>
    <property type="match status" value="1"/>
</dbReference>
<sequence>MTLILRGHHLLCLKGFQGYGYSEDFVKNMINVNNLRKNKNTDIVLVDNPDDICKACPNLKNNICKNKSQNEKIIMMDNEVLSKLNSKKIYNSKELFEKIDFLFNTKESVDKICPKCNWQEKCLFYQKL</sequence>
<dbReference type="EMBL" id="LWMU01000070">
    <property type="protein sequence ID" value="KZX12447.1"/>
    <property type="molecule type" value="Genomic_DNA"/>
</dbReference>